<reference evidence="4 5" key="1">
    <citation type="submission" date="2018-05" db="EMBL/GenBank/DDBJ databases">
        <title>Genomic Encyclopedia of Type Strains, Phase I: the one thousand microbial genomes (KMG-I) project.</title>
        <authorList>
            <person name="Kyrpides N."/>
        </authorList>
    </citation>
    <scope>NUCLEOTIDE SEQUENCE [LARGE SCALE GENOMIC DNA]</scope>
    <source>
        <strain evidence="4 5">DSM 15611</strain>
    </source>
</reference>
<evidence type="ECO:0000259" key="3">
    <source>
        <dbReference type="PROSITE" id="PS51677"/>
    </source>
</evidence>
<dbReference type="PANTHER" id="PTHR34216">
    <property type="match status" value="1"/>
</dbReference>
<dbReference type="AlphaFoldDB" id="A0A318HZZ7"/>
<sequence>MYNPNPSQRLRGFVRQQVLNVLGAWATPAPGIHILNGHRIAHENEPHTFKTLLQELSQKVSFIKIEEAVERIMRKEQPHKPLVAFTFDDGFMECYDIFAPLLEEFGTNALFFVNPNYVDGDASYIENFNNHVVLTEGKTPLRWSHLKELAKRGHIIGAHTMDHYMINTNDEQTLRYQIENCKSVIEQQIQQPCNFFAFPYGRLTHANQLSIDIACNTYKHVFSQSNYKHYFSFNGKVINRRHFEPFWPINHITYFISCNKTYE</sequence>
<evidence type="ECO:0000313" key="5">
    <source>
        <dbReference type="Proteomes" id="UP000248314"/>
    </source>
</evidence>
<dbReference type="STRING" id="1122991.GCA_000613445_01143"/>
<dbReference type="Pfam" id="PF01522">
    <property type="entry name" value="Polysacc_deac_1"/>
    <property type="match status" value="1"/>
</dbReference>
<dbReference type="Gene3D" id="3.20.20.370">
    <property type="entry name" value="Glycoside hydrolase/deacetylase"/>
    <property type="match status" value="1"/>
</dbReference>
<feature type="domain" description="NodB homology" evidence="3">
    <location>
        <begin position="81"/>
        <end position="263"/>
    </location>
</feature>
<accession>A0A318HZZ7</accession>
<protein>
    <submittedName>
        <fullName evidence="4">Polysaccharide deacetylase</fullName>
    </submittedName>
</protein>
<keyword evidence="5" id="KW-1185">Reference proteome</keyword>
<keyword evidence="2" id="KW-0732">Signal</keyword>
<proteinExistence type="predicted"/>
<evidence type="ECO:0000313" key="4">
    <source>
        <dbReference type="EMBL" id="PXX20937.1"/>
    </source>
</evidence>
<gene>
    <name evidence="4" type="ORF">EJ73_02104</name>
</gene>
<dbReference type="Proteomes" id="UP000248314">
    <property type="component" value="Unassembled WGS sequence"/>
</dbReference>
<evidence type="ECO:0000256" key="1">
    <source>
        <dbReference type="ARBA" id="ARBA00004613"/>
    </source>
</evidence>
<dbReference type="GO" id="GO:0016810">
    <property type="term" value="F:hydrolase activity, acting on carbon-nitrogen (but not peptide) bonds"/>
    <property type="evidence" value="ECO:0007669"/>
    <property type="project" value="InterPro"/>
</dbReference>
<dbReference type="PANTHER" id="PTHR34216:SF3">
    <property type="entry name" value="POLY-BETA-1,6-N-ACETYL-D-GLUCOSAMINE N-DEACETYLASE"/>
    <property type="match status" value="1"/>
</dbReference>
<dbReference type="SUPFAM" id="SSF88713">
    <property type="entry name" value="Glycoside hydrolase/deacetylase"/>
    <property type="match status" value="1"/>
</dbReference>
<dbReference type="EMBL" id="QJJX01000027">
    <property type="protein sequence ID" value="PXX20937.1"/>
    <property type="molecule type" value="Genomic_DNA"/>
</dbReference>
<organism evidence="4 5">
    <name type="scientific">Hoylesella shahii DSM 15611 = JCM 12083</name>
    <dbReference type="NCBI Taxonomy" id="1122991"/>
    <lineage>
        <taxon>Bacteria</taxon>
        <taxon>Pseudomonadati</taxon>
        <taxon>Bacteroidota</taxon>
        <taxon>Bacteroidia</taxon>
        <taxon>Bacteroidales</taxon>
        <taxon>Prevotellaceae</taxon>
        <taxon>Hoylesella</taxon>
    </lineage>
</organism>
<dbReference type="InterPro" id="IPR011330">
    <property type="entry name" value="Glyco_hydro/deAcase_b/a-brl"/>
</dbReference>
<dbReference type="InterPro" id="IPR002509">
    <property type="entry name" value="NODB_dom"/>
</dbReference>
<name>A0A318HZZ7_9BACT</name>
<comment type="subcellular location">
    <subcellularLocation>
        <location evidence="1">Secreted</location>
    </subcellularLocation>
</comment>
<dbReference type="GO" id="GO:0005576">
    <property type="term" value="C:extracellular region"/>
    <property type="evidence" value="ECO:0007669"/>
    <property type="project" value="UniProtKB-SubCell"/>
</dbReference>
<evidence type="ECO:0000256" key="2">
    <source>
        <dbReference type="ARBA" id="ARBA00022729"/>
    </source>
</evidence>
<dbReference type="PROSITE" id="PS51677">
    <property type="entry name" value="NODB"/>
    <property type="match status" value="1"/>
</dbReference>
<comment type="caution">
    <text evidence="4">The sequence shown here is derived from an EMBL/GenBank/DDBJ whole genome shotgun (WGS) entry which is preliminary data.</text>
</comment>
<dbReference type="GO" id="GO:0005975">
    <property type="term" value="P:carbohydrate metabolic process"/>
    <property type="evidence" value="ECO:0007669"/>
    <property type="project" value="InterPro"/>
</dbReference>
<dbReference type="InterPro" id="IPR051398">
    <property type="entry name" value="Polysacch_Deacetylase"/>
</dbReference>
<dbReference type="CDD" id="cd10918">
    <property type="entry name" value="CE4_NodB_like_5s_6s"/>
    <property type="match status" value="1"/>
</dbReference>